<evidence type="ECO:0000313" key="3">
    <source>
        <dbReference type="EMBL" id="SHI79078.1"/>
    </source>
</evidence>
<accession>A0A1M6E1C6</accession>
<evidence type="ECO:0000256" key="1">
    <source>
        <dbReference type="SAM" id="SignalP"/>
    </source>
</evidence>
<dbReference type="GO" id="GO:0004222">
    <property type="term" value="F:metalloendopeptidase activity"/>
    <property type="evidence" value="ECO:0007669"/>
    <property type="project" value="TreeGrafter"/>
</dbReference>
<proteinExistence type="predicted"/>
<dbReference type="Pfam" id="PF01551">
    <property type="entry name" value="Peptidase_M23"/>
    <property type="match status" value="1"/>
</dbReference>
<reference evidence="3 4" key="1">
    <citation type="submission" date="2016-11" db="EMBL/GenBank/DDBJ databases">
        <authorList>
            <person name="Jaros S."/>
            <person name="Januszkiewicz K."/>
            <person name="Wedrychowicz H."/>
        </authorList>
    </citation>
    <scope>NUCLEOTIDE SEQUENCE [LARGE SCALE GENOMIC DNA]</scope>
    <source>
        <strain evidence="3 4">DSM 21425</strain>
    </source>
</reference>
<feature type="domain" description="M23ase beta-sheet core" evidence="2">
    <location>
        <begin position="50"/>
        <end position="118"/>
    </location>
</feature>
<feature type="signal peptide" evidence="1">
    <location>
        <begin position="1"/>
        <end position="19"/>
    </location>
</feature>
<sequence>MKSFFLIIFITLITQSAFSQNNLPQNYFKSPLEIPLILSGTFGELRSNHFHSGMDIKTHQQTGLSVLATADGYVSRIKISEFGYGKALYIQHPNGYTSVYAHLKEFAPEIEAYIKKRQYAKESYEIEVFPKAGELSVTQGKLIAYSGNSGGSGGPHLHFEIRDSQASPMNPMQFGIPIKDTHFPIVRGIYAYPIQQNSHVDKNNERKKLRVIPLGNGEFKTEPIEAYGKIGFGINSVDLLDYAANKNGLNTIETFLNGKKLLQVDFNKFSFSESRYINDFIDYELKQNNNQTVQKLFIENNNPLSIFKWEEDQGYINIKDSLDYNYTIQVKDYEGNTSTIRIPITPLEISSEEIKTTPIKTTNYFAKANEATAFDEDGFDVYIPRGALYADQYLNISTDGESIKVHQPDVALHKNITIGFDVSRYNDEDKEQLFIARVSKWGRPYYSTTYKKANRFTTRTRTFGTYKLTVDNTAPLVQPINFKDKKWMSNYRYLKFKISDDLSGISSYRATINGKFILMEYDYKTDMLVYDFNDEVITNETNNNLKIIVVDNVGNSTTFEGTFFRKN</sequence>
<dbReference type="AlphaFoldDB" id="A0A1M6E1C6"/>
<organism evidence="3 4">
    <name type="scientific">Mesonia phycicola</name>
    <dbReference type="NCBI Taxonomy" id="579105"/>
    <lineage>
        <taxon>Bacteria</taxon>
        <taxon>Pseudomonadati</taxon>
        <taxon>Bacteroidota</taxon>
        <taxon>Flavobacteriia</taxon>
        <taxon>Flavobacteriales</taxon>
        <taxon>Flavobacteriaceae</taxon>
        <taxon>Mesonia</taxon>
    </lineage>
</organism>
<dbReference type="InterPro" id="IPR016047">
    <property type="entry name" value="M23ase_b-sheet_dom"/>
</dbReference>
<dbReference type="STRING" id="579105.SAMN04488096_104289"/>
<dbReference type="PANTHER" id="PTHR21666">
    <property type="entry name" value="PEPTIDASE-RELATED"/>
    <property type="match status" value="1"/>
</dbReference>
<evidence type="ECO:0000259" key="2">
    <source>
        <dbReference type="Pfam" id="PF01551"/>
    </source>
</evidence>
<dbReference type="InterPro" id="IPR050570">
    <property type="entry name" value="Cell_wall_metabolism_enzyme"/>
</dbReference>
<keyword evidence="4" id="KW-1185">Reference proteome</keyword>
<dbReference type="SUPFAM" id="SSF51261">
    <property type="entry name" value="Duplicated hybrid motif"/>
    <property type="match status" value="1"/>
</dbReference>
<dbReference type="CDD" id="cd12797">
    <property type="entry name" value="M23_peptidase"/>
    <property type="match status" value="1"/>
</dbReference>
<dbReference type="RefSeq" id="WP_073149969.1">
    <property type="nucleotide sequence ID" value="NZ_FQYY01000004.1"/>
</dbReference>
<name>A0A1M6E1C6_9FLAO</name>
<dbReference type="PANTHER" id="PTHR21666:SF285">
    <property type="entry name" value="M23 FAMILY METALLOPEPTIDASE"/>
    <property type="match status" value="1"/>
</dbReference>
<evidence type="ECO:0000313" key="4">
    <source>
        <dbReference type="Proteomes" id="UP000184225"/>
    </source>
</evidence>
<dbReference type="Proteomes" id="UP000184225">
    <property type="component" value="Unassembled WGS sequence"/>
</dbReference>
<dbReference type="EMBL" id="FQYY01000004">
    <property type="protein sequence ID" value="SHI79078.1"/>
    <property type="molecule type" value="Genomic_DNA"/>
</dbReference>
<gene>
    <name evidence="3" type="ORF">SAMN04488096_104289</name>
</gene>
<dbReference type="Gene3D" id="2.70.70.10">
    <property type="entry name" value="Glucose Permease (Domain IIA)"/>
    <property type="match status" value="1"/>
</dbReference>
<dbReference type="OrthoDB" id="9810477at2"/>
<protein>
    <submittedName>
        <fullName evidence="3">Peptidase family M23</fullName>
    </submittedName>
</protein>
<keyword evidence="1" id="KW-0732">Signal</keyword>
<dbReference type="InterPro" id="IPR011055">
    <property type="entry name" value="Dup_hybrid_motif"/>
</dbReference>
<feature type="chain" id="PRO_5012725773" evidence="1">
    <location>
        <begin position="20"/>
        <end position="567"/>
    </location>
</feature>